<name>A0A2P2N806_RHIMU</name>
<evidence type="ECO:0000313" key="1">
    <source>
        <dbReference type="EMBL" id="MBX38621.1"/>
    </source>
</evidence>
<proteinExistence type="predicted"/>
<protein>
    <submittedName>
        <fullName evidence="1">Uncharacterized protein</fullName>
    </submittedName>
</protein>
<accession>A0A2P2N806</accession>
<dbReference type="AlphaFoldDB" id="A0A2P2N806"/>
<organism evidence="1">
    <name type="scientific">Rhizophora mucronata</name>
    <name type="common">Asiatic mangrove</name>
    <dbReference type="NCBI Taxonomy" id="61149"/>
    <lineage>
        <taxon>Eukaryota</taxon>
        <taxon>Viridiplantae</taxon>
        <taxon>Streptophyta</taxon>
        <taxon>Embryophyta</taxon>
        <taxon>Tracheophyta</taxon>
        <taxon>Spermatophyta</taxon>
        <taxon>Magnoliopsida</taxon>
        <taxon>eudicotyledons</taxon>
        <taxon>Gunneridae</taxon>
        <taxon>Pentapetalae</taxon>
        <taxon>rosids</taxon>
        <taxon>fabids</taxon>
        <taxon>Malpighiales</taxon>
        <taxon>Rhizophoraceae</taxon>
        <taxon>Rhizophora</taxon>
    </lineage>
</organism>
<dbReference type="EMBL" id="GGEC01058137">
    <property type="protein sequence ID" value="MBX38621.1"/>
    <property type="molecule type" value="Transcribed_RNA"/>
</dbReference>
<reference evidence="1" key="1">
    <citation type="submission" date="2018-02" db="EMBL/GenBank/DDBJ databases">
        <title>Rhizophora mucronata_Transcriptome.</title>
        <authorList>
            <person name="Meera S.P."/>
            <person name="Sreeshan A."/>
            <person name="Augustine A."/>
        </authorList>
    </citation>
    <scope>NUCLEOTIDE SEQUENCE</scope>
    <source>
        <tissue evidence="1">Leaf</tissue>
    </source>
</reference>
<sequence length="58" mass="6922">MQLLVFQNFWHFPFPRSTAIYVYINRGNFFIASIPFKKRQSRIKIFSSVRKVSLLGLL</sequence>